<keyword evidence="2" id="KW-0328">Glycosyltransferase</keyword>
<reference evidence="15 16" key="1">
    <citation type="submission" date="2024-01" db="EMBL/GenBank/DDBJ databases">
        <title>The genomes of 5 underutilized Papilionoideae crops provide insights into root nodulation and disease resistanc.</title>
        <authorList>
            <person name="Jiang F."/>
        </authorList>
    </citation>
    <scope>NUCLEOTIDE SEQUENCE [LARGE SCALE GENOMIC DNA]</scope>
    <source>
        <strain evidence="15">LVBAO_FW01</strain>
        <tissue evidence="15">Leaves</tissue>
    </source>
</reference>
<comment type="catalytic activity">
    <reaction evidence="9">
        <text>GDP-mannose + (glucomannan)n = GDP + (glucomannan)n+1.</text>
        <dbReference type="EC" id="2.4.1.32"/>
    </reaction>
</comment>
<keyword evidence="5 13" id="KW-1133">Transmembrane helix</keyword>
<evidence type="ECO:0000256" key="4">
    <source>
        <dbReference type="ARBA" id="ARBA00022692"/>
    </source>
</evidence>
<dbReference type="EMBL" id="JAYMYQ010000004">
    <property type="protein sequence ID" value="KAK7337097.1"/>
    <property type="molecule type" value="Genomic_DNA"/>
</dbReference>
<dbReference type="GO" id="GO:0000139">
    <property type="term" value="C:Golgi membrane"/>
    <property type="evidence" value="ECO:0007669"/>
    <property type="project" value="UniProtKB-SubCell"/>
</dbReference>
<proteinExistence type="inferred from homology"/>
<keyword evidence="16" id="KW-1185">Reference proteome</keyword>
<evidence type="ECO:0000256" key="13">
    <source>
        <dbReference type="SAM" id="Phobius"/>
    </source>
</evidence>
<dbReference type="InterPro" id="IPR001173">
    <property type="entry name" value="Glyco_trans_2-like"/>
</dbReference>
<evidence type="ECO:0000256" key="9">
    <source>
        <dbReference type="ARBA" id="ARBA00051800"/>
    </source>
</evidence>
<dbReference type="PANTHER" id="PTHR32044:SF64">
    <property type="entry name" value="OS09G0572500 PROTEIN"/>
    <property type="match status" value="1"/>
</dbReference>
<keyword evidence="6" id="KW-0333">Golgi apparatus</keyword>
<dbReference type="Proteomes" id="UP001367508">
    <property type="component" value="Unassembled WGS sequence"/>
</dbReference>
<feature type="transmembrane region" description="Helical" evidence="13">
    <location>
        <begin position="539"/>
        <end position="559"/>
    </location>
</feature>
<dbReference type="InterPro" id="IPR029044">
    <property type="entry name" value="Nucleotide-diphossugar_trans"/>
</dbReference>
<dbReference type="GO" id="GO:0071555">
    <property type="term" value="P:cell wall organization"/>
    <property type="evidence" value="ECO:0007669"/>
    <property type="project" value="UniProtKB-KW"/>
</dbReference>
<evidence type="ECO:0000256" key="11">
    <source>
        <dbReference type="ARBA" id="ARBA00066505"/>
    </source>
</evidence>
<keyword evidence="7 13" id="KW-0472">Membrane</keyword>
<name>A0AAN9QIX9_CANGL</name>
<dbReference type="SUPFAM" id="SSF53448">
    <property type="entry name" value="Nucleotide-diphospho-sugar transferases"/>
    <property type="match status" value="1"/>
</dbReference>
<feature type="transmembrane region" description="Helical" evidence="13">
    <location>
        <begin position="565"/>
        <end position="588"/>
    </location>
</feature>
<evidence type="ECO:0000256" key="12">
    <source>
        <dbReference type="ARBA" id="ARBA00076024"/>
    </source>
</evidence>
<gene>
    <name evidence="15" type="ORF">VNO77_17656</name>
</gene>
<dbReference type="GO" id="GO:0047259">
    <property type="term" value="F:glucomannan 4-beta-mannosyltransferase activity"/>
    <property type="evidence" value="ECO:0007669"/>
    <property type="project" value="UniProtKB-EC"/>
</dbReference>
<dbReference type="AlphaFoldDB" id="A0AAN9QIX9"/>
<keyword evidence="8" id="KW-0961">Cell wall biogenesis/degradation</keyword>
<evidence type="ECO:0000259" key="14">
    <source>
        <dbReference type="Pfam" id="PF13632"/>
    </source>
</evidence>
<evidence type="ECO:0000313" key="16">
    <source>
        <dbReference type="Proteomes" id="UP001367508"/>
    </source>
</evidence>
<comment type="similarity">
    <text evidence="10">Belongs to the glycosyltransferase 2 family. Plant cellulose synthase-like A subfamily.</text>
</comment>
<dbReference type="EC" id="2.4.1.32" evidence="11"/>
<feature type="domain" description="Glycosyltransferase 2-like" evidence="14">
    <location>
        <begin position="249"/>
        <end position="443"/>
    </location>
</feature>
<comment type="caution">
    <text evidence="15">The sequence shown here is derived from an EMBL/GenBank/DDBJ whole genome shotgun (WGS) entry which is preliminary data.</text>
</comment>
<evidence type="ECO:0000256" key="5">
    <source>
        <dbReference type="ARBA" id="ARBA00022989"/>
    </source>
</evidence>
<dbReference type="Pfam" id="PF13632">
    <property type="entry name" value="Glyco_trans_2_3"/>
    <property type="match status" value="1"/>
</dbReference>
<dbReference type="Gene3D" id="3.90.550.10">
    <property type="entry name" value="Spore Coat Polysaccharide Biosynthesis Protein SpsA, Chain A"/>
    <property type="match status" value="1"/>
</dbReference>
<evidence type="ECO:0000256" key="2">
    <source>
        <dbReference type="ARBA" id="ARBA00022676"/>
    </source>
</evidence>
<dbReference type="PANTHER" id="PTHR32044">
    <property type="entry name" value="GLUCOMANNAN 4-BETA-MANNOSYLTRANSFERASE 9"/>
    <property type="match status" value="1"/>
</dbReference>
<evidence type="ECO:0000256" key="10">
    <source>
        <dbReference type="ARBA" id="ARBA00060879"/>
    </source>
</evidence>
<evidence type="ECO:0000256" key="3">
    <source>
        <dbReference type="ARBA" id="ARBA00022679"/>
    </source>
</evidence>
<dbReference type="GO" id="GO:0051753">
    <property type="term" value="F:mannan synthase activity"/>
    <property type="evidence" value="ECO:0007669"/>
    <property type="project" value="TreeGrafter"/>
</dbReference>
<protein>
    <recommendedName>
        <fullName evidence="11">glucomannan 4-beta-mannosyltransferase</fullName>
        <ecNumber evidence="11">2.4.1.32</ecNumber>
    </recommendedName>
    <alternativeName>
        <fullName evidence="12">Glucomannan synthase</fullName>
    </alternativeName>
</protein>
<sequence>MVSAVKLLHVARMDPDTGITKVLAVKLLHVASMDPGTGKRLEQHDKLIVFVLVNLLGDLWRTPETMRNLIFEEPEVRAPGSGSLRYAWESIRAPVIIPLLKLAVILCSIMSIMLFVERVAMAAVIFIVKVLRKKKYTKYNLQAMKQKLERNKRFPMVLIQIPMYNEKEVYKLSIGAVCGLSWPADRFVVQVLDDSTNQVLRELVELECHKWMQKGVNVKYETRRHRNGYKAGALKEGLEKHYVEDCEFVAIFDADFQPDADFLWNTIPYLLENPKLGLVQARWKFVNSEECMMTRLQEMSLDYHFSVEQEVGSSTYSFFGFNGTAGVWRIQAIKDAGGWKDRTTVEDMDLAVRASLQGWEFVFVGDVKVKNELPSTFKAYRYQQHRWSCGPANLFKKMTMEILYCKRVPLLKRLHLIYAFFFVRKIMAHWVTFFFYCIVIPACVVVPEVSLKKQIAIYIPATITILNAVSTPRSMHLLVLWILFENVMSLHRTKAAIIGLLEANRVNEWVVTEKLGNAMKQRKNARPSRTSRFKIIERIHPLEIVVGMYMLHCAIYDLLFGHDHFFVYLLLQAGAFFTMGFGQVGTIVPN</sequence>
<evidence type="ECO:0000313" key="15">
    <source>
        <dbReference type="EMBL" id="KAK7337097.1"/>
    </source>
</evidence>
<evidence type="ECO:0000256" key="6">
    <source>
        <dbReference type="ARBA" id="ARBA00023034"/>
    </source>
</evidence>
<feature type="transmembrane region" description="Helical" evidence="13">
    <location>
        <begin position="430"/>
        <end position="449"/>
    </location>
</feature>
<evidence type="ECO:0000256" key="1">
    <source>
        <dbReference type="ARBA" id="ARBA00004653"/>
    </source>
</evidence>
<evidence type="ECO:0000256" key="7">
    <source>
        <dbReference type="ARBA" id="ARBA00023136"/>
    </source>
</evidence>
<keyword evidence="3" id="KW-0808">Transferase</keyword>
<accession>A0AAN9QIX9</accession>
<dbReference type="CDD" id="cd06437">
    <property type="entry name" value="CESA_CaSu_A2"/>
    <property type="match status" value="1"/>
</dbReference>
<dbReference type="FunFam" id="3.90.550.10:FF:000015">
    <property type="entry name" value="Glucomannan 4-beta-mannosyltransferase 9"/>
    <property type="match status" value="1"/>
</dbReference>
<comment type="subcellular location">
    <subcellularLocation>
        <location evidence="1">Golgi apparatus membrane</location>
        <topology evidence="1">Multi-pass membrane protein</topology>
    </subcellularLocation>
</comment>
<keyword evidence="4 13" id="KW-0812">Transmembrane</keyword>
<feature type="transmembrane region" description="Helical" evidence="13">
    <location>
        <begin position="102"/>
        <end position="128"/>
    </location>
</feature>
<evidence type="ECO:0000256" key="8">
    <source>
        <dbReference type="ARBA" id="ARBA00023316"/>
    </source>
</evidence>
<organism evidence="15 16">
    <name type="scientific">Canavalia gladiata</name>
    <name type="common">Sword bean</name>
    <name type="synonym">Dolichos gladiatus</name>
    <dbReference type="NCBI Taxonomy" id="3824"/>
    <lineage>
        <taxon>Eukaryota</taxon>
        <taxon>Viridiplantae</taxon>
        <taxon>Streptophyta</taxon>
        <taxon>Embryophyta</taxon>
        <taxon>Tracheophyta</taxon>
        <taxon>Spermatophyta</taxon>
        <taxon>Magnoliopsida</taxon>
        <taxon>eudicotyledons</taxon>
        <taxon>Gunneridae</taxon>
        <taxon>Pentapetalae</taxon>
        <taxon>rosids</taxon>
        <taxon>fabids</taxon>
        <taxon>Fabales</taxon>
        <taxon>Fabaceae</taxon>
        <taxon>Papilionoideae</taxon>
        <taxon>50 kb inversion clade</taxon>
        <taxon>NPAAA clade</taxon>
        <taxon>indigoferoid/millettioid clade</taxon>
        <taxon>Phaseoleae</taxon>
        <taxon>Canavalia</taxon>
    </lineage>
</organism>